<feature type="chain" id="PRO_5015466800" evidence="1">
    <location>
        <begin position="24"/>
        <end position="75"/>
    </location>
</feature>
<keyword evidence="1" id="KW-0732">Signal</keyword>
<reference evidence="2 3" key="1">
    <citation type="submission" date="2018-01" db="EMBL/GenBank/DDBJ databases">
        <title>Genome sequence of a Cantenovulum-like bacteria.</title>
        <authorList>
            <person name="Tan W.R."/>
            <person name="Lau N.-S."/>
            <person name="Go F."/>
            <person name="Amirul A.-A.A."/>
        </authorList>
    </citation>
    <scope>NUCLEOTIDE SEQUENCE [LARGE SCALE GENOMIC DNA]</scope>
    <source>
        <strain evidence="2 3">CCB-QB4</strain>
    </source>
</reference>
<protein>
    <submittedName>
        <fullName evidence="2">Uncharacterized protein</fullName>
    </submittedName>
</protein>
<name>A0A2S0VLP0_9ALTE</name>
<dbReference type="KEGG" id="cate:C2869_01095"/>
<dbReference type="EMBL" id="CP026604">
    <property type="protein sequence ID" value="AWB65122.1"/>
    <property type="molecule type" value="Genomic_DNA"/>
</dbReference>
<proteinExistence type="predicted"/>
<feature type="signal peptide" evidence="1">
    <location>
        <begin position="1"/>
        <end position="23"/>
    </location>
</feature>
<dbReference type="Proteomes" id="UP000244441">
    <property type="component" value="Chromosome"/>
</dbReference>
<gene>
    <name evidence="2" type="ORF">C2869_01095</name>
</gene>
<evidence type="ECO:0000313" key="3">
    <source>
        <dbReference type="Proteomes" id="UP000244441"/>
    </source>
</evidence>
<dbReference type="RefSeq" id="WP_108601200.1">
    <property type="nucleotide sequence ID" value="NZ_CP026604.1"/>
</dbReference>
<evidence type="ECO:0000256" key="1">
    <source>
        <dbReference type="SAM" id="SignalP"/>
    </source>
</evidence>
<sequence>MSLKSTKSLVLSALALMSMSSMAATQSYSLSAYVNESKVESHTLSIPAGTPVTVTITSQCVASTHVDLHPNRSSD</sequence>
<organism evidence="2 3">
    <name type="scientific">Saccharobesus litoralis</name>
    <dbReference type="NCBI Taxonomy" id="2172099"/>
    <lineage>
        <taxon>Bacteria</taxon>
        <taxon>Pseudomonadati</taxon>
        <taxon>Pseudomonadota</taxon>
        <taxon>Gammaproteobacteria</taxon>
        <taxon>Alteromonadales</taxon>
        <taxon>Alteromonadaceae</taxon>
        <taxon>Saccharobesus</taxon>
    </lineage>
</organism>
<accession>A0A2S0VLP0</accession>
<evidence type="ECO:0000313" key="2">
    <source>
        <dbReference type="EMBL" id="AWB65122.1"/>
    </source>
</evidence>
<keyword evidence="3" id="KW-1185">Reference proteome</keyword>
<dbReference type="AlphaFoldDB" id="A0A2S0VLP0"/>